<dbReference type="InterPro" id="IPR005116">
    <property type="entry name" value="Transp-assoc_OB_typ1"/>
</dbReference>
<dbReference type="Pfam" id="PF03459">
    <property type="entry name" value="TOBE"/>
    <property type="match status" value="1"/>
</dbReference>
<dbReference type="GO" id="GO:0015689">
    <property type="term" value="P:molybdate ion transport"/>
    <property type="evidence" value="ECO:0007669"/>
    <property type="project" value="InterPro"/>
</dbReference>
<protein>
    <submittedName>
        <fullName evidence="4">Molybdenum-pterin binding domain-containing protein</fullName>
    </submittedName>
</protein>
<dbReference type="InterPro" id="IPR004606">
    <property type="entry name" value="Mop_domain"/>
</dbReference>
<dbReference type="PROSITE" id="PS51866">
    <property type="entry name" value="MOP"/>
    <property type="match status" value="1"/>
</dbReference>
<organism evidence="4 5">
    <name type="scientific">Methylobacterium pseudosasicola</name>
    <dbReference type="NCBI Taxonomy" id="582667"/>
    <lineage>
        <taxon>Bacteria</taxon>
        <taxon>Pseudomonadati</taxon>
        <taxon>Pseudomonadota</taxon>
        <taxon>Alphaproteobacteria</taxon>
        <taxon>Hyphomicrobiales</taxon>
        <taxon>Methylobacteriaceae</taxon>
        <taxon>Methylobacterium</taxon>
    </lineage>
</organism>
<dbReference type="NCBIfam" id="TIGR00638">
    <property type="entry name" value="Mop"/>
    <property type="match status" value="1"/>
</dbReference>
<dbReference type="SUPFAM" id="SSF50331">
    <property type="entry name" value="MOP-like"/>
    <property type="match status" value="1"/>
</dbReference>
<reference evidence="5" key="1">
    <citation type="submission" date="2016-10" db="EMBL/GenBank/DDBJ databases">
        <authorList>
            <person name="Varghese N."/>
            <person name="Submissions S."/>
        </authorList>
    </citation>
    <scope>NUCLEOTIDE SEQUENCE [LARGE SCALE GENOMIC DNA]</scope>
    <source>
        <strain evidence="5">BL36</strain>
    </source>
</reference>
<keyword evidence="5" id="KW-1185">Reference proteome</keyword>
<name>A0A1I4R208_9HYPH</name>
<evidence type="ECO:0000256" key="2">
    <source>
        <dbReference type="PROSITE-ProRule" id="PRU01213"/>
    </source>
</evidence>
<dbReference type="AlphaFoldDB" id="A0A1I4R208"/>
<dbReference type="Proteomes" id="UP000199048">
    <property type="component" value="Unassembled WGS sequence"/>
</dbReference>
<proteinExistence type="predicted"/>
<evidence type="ECO:0000259" key="3">
    <source>
        <dbReference type="PROSITE" id="PS51866"/>
    </source>
</evidence>
<dbReference type="EMBL" id="FOTK01000032">
    <property type="protein sequence ID" value="SFM45980.1"/>
    <property type="molecule type" value="Genomic_DNA"/>
</dbReference>
<dbReference type="InterPro" id="IPR008995">
    <property type="entry name" value="Mo/tungstate-bd_C_term_dom"/>
</dbReference>
<accession>A0A1I4R208</accession>
<evidence type="ECO:0000256" key="1">
    <source>
        <dbReference type="ARBA" id="ARBA00022505"/>
    </source>
</evidence>
<dbReference type="STRING" id="582667.SAMN05192568_103250"/>
<evidence type="ECO:0000313" key="5">
    <source>
        <dbReference type="Proteomes" id="UP000199048"/>
    </source>
</evidence>
<keyword evidence="1 2" id="KW-0500">Molybdenum</keyword>
<evidence type="ECO:0000313" key="4">
    <source>
        <dbReference type="EMBL" id="SFM45980.1"/>
    </source>
</evidence>
<sequence>MKHGARNDILATVTAIKRGGVMAQVEVELVGTSYRMSSVMTIDSVEELNLKEGDTVHVLAKAVNVLLVKP</sequence>
<feature type="domain" description="Mop" evidence="3">
    <location>
        <begin position="2"/>
        <end position="69"/>
    </location>
</feature>
<dbReference type="RefSeq" id="WP_092044732.1">
    <property type="nucleotide sequence ID" value="NZ_FOTK01000032.1"/>
</dbReference>
<dbReference type="Gene3D" id="2.40.50.100">
    <property type="match status" value="1"/>
</dbReference>
<dbReference type="OrthoDB" id="122515at2"/>
<gene>
    <name evidence="4" type="ORF">SAMN05192568_103250</name>
</gene>